<evidence type="ECO:0000313" key="2">
    <source>
        <dbReference type="EnsemblPlants" id="Pp3c20_1075V3.1"/>
    </source>
</evidence>
<reference evidence="2" key="3">
    <citation type="submission" date="2020-12" db="UniProtKB">
        <authorList>
            <consortium name="EnsemblPlants"/>
        </authorList>
    </citation>
    <scope>IDENTIFICATION</scope>
</reference>
<dbReference type="Proteomes" id="UP000006727">
    <property type="component" value="Chromosome 20"/>
</dbReference>
<gene>
    <name evidence="1" type="ORF">PHYPA_024524</name>
</gene>
<organism evidence="1">
    <name type="scientific">Physcomitrium patens</name>
    <name type="common">Spreading-leaved earth moss</name>
    <name type="synonym">Physcomitrella patens</name>
    <dbReference type="NCBI Taxonomy" id="3218"/>
    <lineage>
        <taxon>Eukaryota</taxon>
        <taxon>Viridiplantae</taxon>
        <taxon>Streptophyta</taxon>
        <taxon>Embryophyta</taxon>
        <taxon>Bryophyta</taxon>
        <taxon>Bryophytina</taxon>
        <taxon>Bryopsida</taxon>
        <taxon>Funariidae</taxon>
        <taxon>Funariales</taxon>
        <taxon>Funariaceae</taxon>
        <taxon>Physcomitrium</taxon>
    </lineage>
</organism>
<dbReference type="Gramene" id="Pp3c20_1075V3.1">
    <property type="protein sequence ID" value="Pp3c20_1075V3.1"/>
    <property type="gene ID" value="Pp3c20_1075"/>
</dbReference>
<dbReference type="EnsemblPlants" id="Pp3c20_1075V3.1">
    <property type="protein sequence ID" value="Pp3c20_1075V3.1"/>
    <property type="gene ID" value="Pp3c20_1075"/>
</dbReference>
<dbReference type="AlphaFoldDB" id="A0A2K1ITI1"/>
<dbReference type="EMBL" id="ABEU02000020">
    <property type="protein sequence ID" value="PNR32582.1"/>
    <property type="molecule type" value="Genomic_DNA"/>
</dbReference>
<protein>
    <submittedName>
        <fullName evidence="1 2">Uncharacterized protein</fullName>
    </submittedName>
</protein>
<evidence type="ECO:0000313" key="3">
    <source>
        <dbReference type="Proteomes" id="UP000006727"/>
    </source>
</evidence>
<accession>A0A2K1ITI1</accession>
<reference evidence="1 3" key="1">
    <citation type="journal article" date="2008" name="Science">
        <title>The Physcomitrella genome reveals evolutionary insights into the conquest of land by plants.</title>
        <authorList>
            <person name="Rensing S."/>
            <person name="Lang D."/>
            <person name="Zimmer A."/>
            <person name="Terry A."/>
            <person name="Salamov A."/>
            <person name="Shapiro H."/>
            <person name="Nishiyama T."/>
            <person name="Perroud P.-F."/>
            <person name="Lindquist E."/>
            <person name="Kamisugi Y."/>
            <person name="Tanahashi T."/>
            <person name="Sakakibara K."/>
            <person name="Fujita T."/>
            <person name="Oishi K."/>
            <person name="Shin-I T."/>
            <person name="Kuroki Y."/>
            <person name="Toyoda A."/>
            <person name="Suzuki Y."/>
            <person name="Hashimoto A."/>
            <person name="Yamaguchi K."/>
            <person name="Sugano A."/>
            <person name="Kohara Y."/>
            <person name="Fujiyama A."/>
            <person name="Anterola A."/>
            <person name="Aoki S."/>
            <person name="Ashton N."/>
            <person name="Barbazuk W.B."/>
            <person name="Barker E."/>
            <person name="Bennetzen J."/>
            <person name="Bezanilla M."/>
            <person name="Blankenship R."/>
            <person name="Cho S.H."/>
            <person name="Dutcher S."/>
            <person name="Estelle M."/>
            <person name="Fawcett J.A."/>
            <person name="Gundlach H."/>
            <person name="Hanada K."/>
            <person name="Heyl A."/>
            <person name="Hicks K.A."/>
            <person name="Hugh J."/>
            <person name="Lohr M."/>
            <person name="Mayer K."/>
            <person name="Melkozernov A."/>
            <person name="Murata T."/>
            <person name="Nelson D."/>
            <person name="Pils B."/>
            <person name="Prigge M."/>
            <person name="Reiss B."/>
            <person name="Renner T."/>
            <person name="Rombauts S."/>
            <person name="Rushton P."/>
            <person name="Sanderfoot A."/>
            <person name="Schween G."/>
            <person name="Shiu S.-H."/>
            <person name="Stueber K."/>
            <person name="Theodoulou F.L."/>
            <person name="Tu H."/>
            <person name="Van de Peer Y."/>
            <person name="Verrier P.J."/>
            <person name="Waters E."/>
            <person name="Wood A."/>
            <person name="Yang L."/>
            <person name="Cove D."/>
            <person name="Cuming A."/>
            <person name="Hasebe M."/>
            <person name="Lucas S."/>
            <person name="Mishler D.B."/>
            <person name="Reski R."/>
            <person name="Grigoriev I."/>
            <person name="Quatrano R.S."/>
            <person name="Boore J.L."/>
        </authorList>
    </citation>
    <scope>NUCLEOTIDE SEQUENCE [LARGE SCALE GENOMIC DNA]</scope>
    <source>
        <strain evidence="2 3">cv. Gransden 2004</strain>
    </source>
</reference>
<evidence type="ECO:0000313" key="1">
    <source>
        <dbReference type="EMBL" id="PNR32582.1"/>
    </source>
</evidence>
<proteinExistence type="predicted"/>
<dbReference type="InParanoid" id="A0A2K1ITI1"/>
<keyword evidence="3" id="KW-1185">Reference proteome</keyword>
<name>A0A2K1ITI1_PHYPA</name>
<sequence length="35" mass="4388">MDVPHQFTMWVLWVKQNDAVFNSVHWREEQLFQKL</sequence>
<reference evidence="1 3" key="2">
    <citation type="journal article" date="2018" name="Plant J.">
        <title>The Physcomitrella patens chromosome-scale assembly reveals moss genome structure and evolution.</title>
        <authorList>
            <person name="Lang D."/>
            <person name="Ullrich K.K."/>
            <person name="Murat F."/>
            <person name="Fuchs J."/>
            <person name="Jenkins J."/>
            <person name="Haas F.B."/>
            <person name="Piednoel M."/>
            <person name="Gundlach H."/>
            <person name="Van Bel M."/>
            <person name="Meyberg R."/>
            <person name="Vives C."/>
            <person name="Morata J."/>
            <person name="Symeonidi A."/>
            <person name="Hiss M."/>
            <person name="Muchero W."/>
            <person name="Kamisugi Y."/>
            <person name="Saleh O."/>
            <person name="Blanc G."/>
            <person name="Decker E.L."/>
            <person name="van Gessel N."/>
            <person name="Grimwood J."/>
            <person name="Hayes R.D."/>
            <person name="Graham S.W."/>
            <person name="Gunter L.E."/>
            <person name="McDaniel S.F."/>
            <person name="Hoernstein S.N.W."/>
            <person name="Larsson A."/>
            <person name="Li F.W."/>
            <person name="Perroud P.F."/>
            <person name="Phillips J."/>
            <person name="Ranjan P."/>
            <person name="Rokshar D.S."/>
            <person name="Rothfels C.J."/>
            <person name="Schneider L."/>
            <person name="Shu S."/>
            <person name="Stevenson D.W."/>
            <person name="Thummler F."/>
            <person name="Tillich M."/>
            <person name="Villarreal Aguilar J.C."/>
            <person name="Widiez T."/>
            <person name="Wong G.K."/>
            <person name="Wymore A."/>
            <person name="Zhang Y."/>
            <person name="Zimmer A.D."/>
            <person name="Quatrano R.S."/>
            <person name="Mayer K.F.X."/>
            <person name="Goodstein D."/>
            <person name="Casacuberta J.M."/>
            <person name="Vandepoele K."/>
            <person name="Reski R."/>
            <person name="Cuming A.C."/>
            <person name="Tuskan G.A."/>
            <person name="Maumus F."/>
            <person name="Salse J."/>
            <person name="Schmutz J."/>
            <person name="Rensing S.A."/>
        </authorList>
    </citation>
    <scope>NUCLEOTIDE SEQUENCE [LARGE SCALE GENOMIC DNA]</scope>
    <source>
        <strain evidence="2 3">cv. Gransden 2004</strain>
    </source>
</reference>